<dbReference type="InterPro" id="IPR010065">
    <property type="entry name" value="AA_ABC_transptr_permease_3TM"/>
</dbReference>
<feature type="transmembrane region" description="Helical" evidence="9">
    <location>
        <begin position="62"/>
        <end position="90"/>
    </location>
</feature>
<comment type="similarity">
    <text evidence="2">Belongs to the binding-protein-dependent transport system permease family. HisMQ subfamily.</text>
</comment>
<gene>
    <name evidence="11" type="ORF">RGR602_CH02175</name>
</gene>
<evidence type="ECO:0000256" key="3">
    <source>
        <dbReference type="ARBA" id="ARBA00022448"/>
    </source>
</evidence>
<keyword evidence="5" id="KW-0997">Cell inner membrane</keyword>
<evidence type="ECO:0000259" key="10">
    <source>
        <dbReference type="PROSITE" id="PS50928"/>
    </source>
</evidence>
<evidence type="ECO:0000256" key="9">
    <source>
        <dbReference type="RuleBase" id="RU363032"/>
    </source>
</evidence>
<dbReference type="PANTHER" id="PTHR30614">
    <property type="entry name" value="MEMBRANE COMPONENT OF AMINO ACID ABC TRANSPORTER"/>
    <property type="match status" value="1"/>
</dbReference>
<evidence type="ECO:0000256" key="1">
    <source>
        <dbReference type="ARBA" id="ARBA00004429"/>
    </source>
</evidence>
<dbReference type="PROSITE" id="PS50928">
    <property type="entry name" value="ABC_TM1"/>
    <property type="match status" value="1"/>
</dbReference>
<dbReference type="Proteomes" id="UP000031368">
    <property type="component" value="Chromosome"/>
</dbReference>
<feature type="transmembrane region" description="Helical" evidence="9">
    <location>
        <begin position="245"/>
        <end position="266"/>
    </location>
</feature>
<dbReference type="EMBL" id="CP006877">
    <property type="protein sequence ID" value="AJD41503.1"/>
    <property type="molecule type" value="Genomic_DNA"/>
</dbReference>
<name>A0A0B4X4W6_9HYPH</name>
<evidence type="ECO:0000256" key="7">
    <source>
        <dbReference type="ARBA" id="ARBA00022989"/>
    </source>
</evidence>
<sequence>MSYAQTLIPPQPAPKEIVKPITGTRVVGSLLVLLWALLAASLIYMVIAGWDVDKFTRYGPRYLHGLMTTIILVTISVIFGAALSLPLAFARMSKNRIISTLAYCYVYVFRGTPLLAQLFLIYYGLGGFRAQLEAAGLWWFFRDAWYCGLFSMTINTAAYQAEILRGAIESVPSGQHEAASALGIHKAVAFRKIVLPQALIVALRPYGNEIILLIKGSAVVAIITVLDLMGETRYAFSRTFDYQTYLWAAIFYLSMVEALRHFWNWIERRLTRHLKR</sequence>
<dbReference type="GO" id="GO:0006865">
    <property type="term" value="P:amino acid transport"/>
    <property type="evidence" value="ECO:0007669"/>
    <property type="project" value="TreeGrafter"/>
</dbReference>
<evidence type="ECO:0000256" key="5">
    <source>
        <dbReference type="ARBA" id="ARBA00022519"/>
    </source>
</evidence>
<keyword evidence="8 9" id="KW-0472">Membrane</keyword>
<feature type="transmembrane region" description="Helical" evidence="9">
    <location>
        <begin position="102"/>
        <end position="125"/>
    </location>
</feature>
<keyword evidence="4" id="KW-1003">Cell membrane</keyword>
<evidence type="ECO:0000256" key="8">
    <source>
        <dbReference type="ARBA" id="ARBA00023136"/>
    </source>
</evidence>
<feature type="transmembrane region" description="Helical" evidence="9">
    <location>
        <begin position="137"/>
        <end position="158"/>
    </location>
</feature>
<dbReference type="KEGG" id="rga:RGR602_CH02175"/>
<dbReference type="GO" id="GO:0022857">
    <property type="term" value="F:transmembrane transporter activity"/>
    <property type="evidence" value="ECO:0007669"/>
    <property type="project" value="InterPro"/>
</dbReference>
<comment type="subcellular location">
    <subcellularLocation>
        <location evidence="1">Cell inner membrane</location>
        <topology evidence="1">Multi-pass membrane protein</topology>
    </subcellularLocation>
    <subcellularLocation>
        <location evidence="9">Cell membrane</location>
        <topology evidence="9">Multi-pass membrane protein</topology>
    </subcellularLocation>
</comment>
<dbReference type="SUPFAM" id="SSF161098">
    <property type="entry name" value="MetI-like"/>
    <property type="match status" value="1"/>
</dbReference>
<evidence type="ECO:0000313" key="12">
    <source>
        <dbReference type="Proteomes" id="UP000031368"/>
    </source>
</evidence>
<proteinExistence type="inferred from homology"/>
<protein>
    <submittedName>
        <fullName evidence="11">Amino acid ABC transporter permease protein</fullName>
    </submittedName>
</protein>
<dbReference type="RefSeq" id="WP_039845087.1">
    <property type="nucleotide sequence ID" value="NZ_CP006877.1"/>
</dbReference>
<keyword evidence="3 9" id="KW-0813">Transport</keyword>
<dbReference type="NCBIfam" id="TIGR01726">
    <property type="entry name" value="HEQRo_perm_3TM"/>
    <property type="match status" value="1"/>
</dbReference>
<keyword evidence="6 9" id="KW-0812">Transmembrane</keyword>
<feature type="transmembrane region" description="Helical" evidence="9">
    <location>
        <begin position="26"/>
        <end position="50"/>
    </location>
</feature>
<accession>A0A0B4X4W6</accession>
<dbReference type="HOGENOM" id="CLU_019602_1_4_5"/>
<feature type="domain" description="ABC transmembrane type-1" evidence="10">
    <location>
        <begin position="66"/>
        <end position="263"/>
    </location>
</feature>
<dbReference type="AlphaFoldDB" id="A0A0B4X4W6"/>
<evidence type="ECO:0000256" key="4">
    <source>
        <dbReference type="ARBA" id="ARBA00022475"/>
    </source>
</evidence>
<dbReference type="CDD" id="cd06261">
    <property type="entry name" value="TM_PBP2"/>
    <property type="match status" value="1"/>
</dbReference>
<dbReference type="PANTHER" id="PTHR30614:SF10">
    <property type="entry name" value="ARGININE ABC TRANSPORTER PERMEASE PROTEIN ARTM"/>
    <property type="match status" value="1"/>
</dbReference>
<evidence type="ECO:0000256" key="2">
    <source>
        <dbReference type="ARBA" id="ARBA00010072"/>
    </source>
</evidence>
<evidence type="ECO:0000256" key="6">
    <source>
        <dbReference type="ARBA" id="ARBA00022692"/>
    </source>
</evidence>
<dbReference type="InterPro" id="IPR000515">
    <property type="entry name" value="MetI-like"/>
</dbReference>
<dbReference type="InterPro" id="IPR035906">
    <property type="entry name" value="MetI-like_sf"/>
</dbReference>
<dbReference type="GO" id="GO:0043190">
    <property type="term" value="C:ATP-binding cassette (ABC) transporter complex"/>
    <property type="evidence" value="ECO:0007669"/>
    <property type="project" value="InterPro"/>
</dbReference>
<keyword evidence="12" id="KW-1185">Reference proteome</keyword>
<feature type="transmembrane region" description="Helical" evidence="9">
    <location>
        <begin position="210"/>
        <end position="230"/>
    </location>
</feature>
<dbReference type="Gene3D" id="1.10.3720.10">
    <property type="entry name" value="MetI-like"/>
    <property type="match status" value="1"/>
</dbReference>
<dbReference type="InterPro" id="IPR043429">
    <property type="entry name" value="ArtM/GltK/GlnP/TcyL/YhdX-like"/>
</dbReference>
<keyword evidence="7 9" id="KW-1133">Transmembrane helix</keyword>
<reference evidence="11 12" key="1">
    <citation type="submission" date="2013-11" db="EMBL/GenBank/DDBJ databases">
        <title>Complete genome sequence of Rhizobium gallicum bv. gallicum R602.</title>
        <authorList>
            <person name="Bustos P."/>
            <person name="Santamaria R.I."/>
            <person name="Lozano L."/>
            <person name="Acosta J.L."/>
            <person name="Ormeno-Orrillo E."/>
            <person name="Rogel M.A."/>
            <person name="Romero D."/>
            <person name="Cevallos M.A."/>
            <person name="Martinez-Romero E."/>
            <person name="Gonzalez V."/>
        </authorList>
    </citation>
    <scope>NUCLEOTIDE SEQUENCE [LARGE SCALE GENOMIC DNA]</scope>
    <source>
        <strain evidence="11 12">R602</strain>
    </source>
</reference>
<evidence type="ECO:0000313" key="11">
    <source>
        <dbReference type="EMBL" id="AJD41503.1"/>
    </source>
</evidence>
<organism evidence="11 12">
    <name type="scientific">Rhizobium gallicum bv. gallicum R602sp</name>
    <dbReference type="NCBI Taxonomy" id="1041138"/>
    <lineage>
        <taxon>Bacteria</taxon>
        <taxon>Pseudomonadati</taxon>
        <taxon>Pseudomonadota</taxon>
        <taxon>Alphaproteobacteria</taxon>
        <taxon>Hyphomicrobiales</taxon>
        <taxon>Rhizobiaceae</taxon>
        <taxon>Rhizobium/Agrobacterium group</taxon>
        <taxon>Rhizobium</taxon>
    </lineage>
</organism>
<dbReference type="Pfam" id="PF00528">
    <property type="entry name" value="BPD_transp_1"/>
    <property type="match status" value="1"/>
</dbReference>